<sequence length="618" mass="68178">MTQAAHSPIDQPAPEITQAPLVFVWLARGDVRQGLPTTAPEARHRFLAWWALFGRAEYAHLGDPLPAAHRAWLSAPAPGLPQDTGFPISRLMIEVWNWSAELRERFPLDRREGRIAFARWFILEGMVDHDLGSFLSEEQWAAIATPGAGVAAGLAPLDGLLLALWESEPELRQSLTLTSPAGRERLLRWYQENGARLHAEGRLAHDRARRARTPRAPGPSPLPAAAPRPTKPDEPFGVNLIGFAHGELGIGEDVRMMARACTAAGIPFSVFDVPIRLSNHRSADRRLDGLTSRDRPYPVNVFCQTAFDTAALLLEHGPGLFQDRINIGYWPWELPDWPDAWTPAFDLVDEVWSASHYTQESMALKAPVPVVHMPMAVEARLSRPYRRSDFKLPENRFLFLYTFDWNSYPARKNPAAAIAAFKAAFPDPATPVALVLKTMGAVEGAMEKDPQWRALAQAIASDPRIGVINTVLDHDAVLGLCSVCDAVVSLHRCEGYGRTLAEAMLLGKPVIATGWSGNADFCIAETAALVPVRVVPVGQGEYPHAEGMVWGDPDHAVAVEALRRVAGDPAFRNRIAANGRAFMERWADPAHIGQRYRMRLQTLRRARKDRPVASAVPG</sequence>
<dbReference type="KEGG" id="abq:ABAZ39_33420"/>
<geneLocation type="plasmid" evidence="2 3">
    <name>AbAZ39_p5</name>
</geneLocation>
<accession>A0A060DVM0</accession>
<dbReference type="RefSeq" id="WP_051658850.1">
    <property type="nucleotide sequence ID" value="NZ_CP007798.1"/>
</dbReference>
<gene>
    <name evidence="2" type="ORF">ABAZ39_33420</name>
</gene>
<evidence type="ECO:0000313" key="3">
    <source>
        <dbReference type="Proteomes" id="UP000027186"/>
    </source>
</evidence>
<dbReference type="SUPFAM" id="SSF53756">
    <property type="entry name" value="UDP-Glycosyltransferase/glycogen phosphorylase"/>
    <property type="match status" value="1"/>
</dbReference>
<dbReference type="Proteomes" id="UP000027186">
    <property type="component" value="Plasmid AbAZ39_p5"/>
</dbReference>
<dbReference type="AlphaFoldDB" id="A0A060DVM0"/>
<name>A0A060DVM0_9PROT</name>
<feature type="region of interest" description="Disordered" evidence="1">
    <location>
        <begin position="201"/>
        <end position="231"/>
    </location>
</feature>
<dbReference type="Gene3D" id="3.40.50.2000">
    <property type="entry name" value="Glycogen Phosphorylase B"/>
    <property type="match status" value="1"/>
</dbReference>
<dbReference type="EMBL" id="CP007798">
    <property type="protein sequence ID" value="AIB16735.1"/>
    <property type="molecule type" value="Genomic_DNA"/>
</dbReference>
<reference evidence="2 3" key="1">
    <citation type="journal article" date="2014" name="Genome Announc.">
        <title>Complete Genome Sequence of the Model Rhizosphere Strain Azospirillum brasilense Az39, Successfully Applied in Agriculture.</title>
        <authorList>
            <person name="Rivera D."/>
            <person name="Revale S."/>
            <person name="Molina R."/>
            <person name="Gualpa J."/>
            <person name="Puente M."/>
            <person name="Maroniche G."/>
            <person name="Paris G."/>
            <person name="Baker D."/>
            <person name="Clavijo B."/>
            <person name="McLay K."/>
            <person name="Spaepen S."/>
            <person name="Perticari A."/>
            <person name="Vazquez M."/>
            <person name="Wisniewski-Dye F."/>
            <person name="Watkins C."/>
            <person name="Martinez-Abarca F."/>
            <person name="Vanderleyden J."/>
            <person name="Cassan F."/>
        </authorList>
    </citation>
    <scope>NUCLEOTIDE SEQUENCE [LARGE SCALE GENOMIC DNA]</scope>
    <source>
        <strain evidence="2 3">Az39</strain>
        <plasmid evidence="2">AbAZ39_p5</plasmid>
    </source>
</reference>
<keyword evidence="2" id="KW-0614">Plasmid</keyword>
<evidence type="ECO:0008006" key="4">
    <source>
        <dbReference type="Google" id="ProtNLM"/>
    </source>
</evidence>
<dbReference type="PANTHER" id="PTHR46656:SF3">
    <property type="entry name" value="PUTATIVE-RELATED"/>
    <property type="match status" value="1"/>
</dbReference>
<feature type="compositionally biased region" description="Pro residues" evidence="1">
    <location>
        <begin position="216"/>
        <end position="226"/>
    </location>
</feature>
<proteinExistence type="predicted"/>
<evidence type="ECO:0000256" key="1">
    <source>
        <dbReference type="SAM" id="MobiDB-lite"/>
    </source>
</evidence>
<protein>
    <recommendedName>
        <fullName evidence="4">Glycosyltransferase</fullName>
    </recommendedName>
</protein>
<evidence type="ECO:0000313" key="2">
    <source>
        <dbReference type="EMBL" id="AIB16735.1"/>
    </source>
</evidence>
<organism evidence="2 3">
    <name type="scientific">Azospirillum argentinense</name>
    <dbReference type="NCBI Taxonomy" id="2970906"/>
    <lineage>
        <taxon>Bacteria</taxon>
        <taxon>Pseudomonadati</taxon>
        <taxon>Pseudomonadota</taxon>
        <taxon>Alphaproteobacteria</taxon>
        <taxon>Rhodospirillales</taxon>
        <taxon>Azospirillaceae</taxon>
        <taxon>Azospirillum</taxon>
    </lineage>
</organism>
<dbReference type="PANTHER" id="PTHR46656">
    <property type="entry name" value="PUTATIVE-RELATED"/>
    <property type="match status" value="1"/>
</dbReference>